<accession>A0A150PM20</accession>
<dbReference type="AlphaFoldDB" id="A0A150PM20"/>
<dbReference type="Proteomes" id="UP000075420">
    <property type="component" value="Unassembled WGS sequence"/>
</dbReference>
<dbReference type="InterPro" id="IPR052045">
    <property type="entry name" value="Sulfur_Carrier/Prot_Modifier"/>
</dbReference>
<evidence type="ECO:0008006" key="3">
    <source>
        <dbReference type="Google" id="ProtNLM"/>
    </source>
</evidence>
<reference evidence="1 2" key="1">
    <citation type="submission" date="2014-02" db="EMBL/GenBank/DDBJ databases">
        <title>The small core and large imbalanced accessory genome model reveals a collaborative survival strategy of Sorangium cellulosum strains in nature.</title>
        <authorList>
            <person name="Han K."/>
            <person name="Peng R."/>
            <person name="Blom J."/>
            <person name="Li Y.-Z."/>
        </authorList>
    </citation>
    <scope>NUCLEOTIDE SEQUENCE [LARGE SCALE GENOMIC DNA]</scope>
    <source>
        <strain evidence="1 2">So0157-25</strain>
    </source>
</reference>
<dbReference type="InterPro" id="IPR012675">
    <property type="entry name" value="Beta-grasp_dom_sf"/>
</dbReference>
<dbReference type="Gene3D" id="3.10.20.30">
    <property type="match status" value="1"/>
</dbReference>
<proteinExistence type="predicted"/>
<dbReference type="Pfam" id="PF02597">
    <property type="entry name" value="ThiS"/>
    <property type="match status" value="1"/>
</dbReference>
<evidence type="ECO:0000313" key="1">
    <source>
        <dbReference type="EMBL" id="KYF56761.1"/>
    </source>
</evidence>
<dbReference type="RefSeq" id="WP_433926580.1">
    <property type="nucleotide sequence ID" value="NZ_CP162580.1"/>
</dbReference>
<dbReference type="PANTHER" id="PTHR38031">
    <property type="entry name" value="SULFUR CARRIER PROTEIN SLR0821-RELATED"/>
    <property type="match status" value="1"/>
</dbReference>
<dbReference type="SUPFAM" id="SSF54285">
    <property type="entry name" value="MoaD/ThiS"/>
    <property type="match status" value="1"/>
</dbReference>
<dbReference type="InterPro" id="IPR003749">
    <property type="entry name" value="ThiS/MoaD-like"/>
</dbReference>
<dbReference type="PANTHER" id="PTHR38031:SF1">
    <property type="entry name" value="SULFUR CARRIER PROTEIN CYSO"/>
    <property type="match status" value="1"/>
</dbReference>
<dbReference type="EMBL" id="JELY01001141">
    <property type="protein sequence ID" value="KYF56761.1"/>
    <property type="molecule type" value="Genomic_DNA"/>
</dbReference>
<dbReference type="InterPro" id="IPR016155">
    <property type="entry name" value="Mopterin_synth/thiamin_S_b"/>
</dbReference>
<organism evidence="1 2">
    <name type="scientific">Sorangium cellulosum</name>
    <name type="common">Polyangium cellulosum</name>
    <dbReference type="NCBI Taxonomy" id="56"/>
    <lineage>
        <taxon>Bacteria</taxon>
        <taxon>Pseudomonadati</taxon>
        <taxon>Myxococcota</taxon>
        <taxon>Polyangia</taxon>
        <taxon>Polyangiales</taxon>
        <taxon>Polyangiaceae</taxon>
        <taxon>Sorangium</taxon>
    </lineage>
</organism>
<sequence>MPSVHLTRHLFTFFPHLEGQTIVVEASTAGEVVAALERLAPGIGFYICDERGRLRTHVNIFVGKQMIRDRKGLTDAVAADDEVHILQALSGG</sequence>
<gene>
    <name evidence="1" type="ORF">BE08_13025</name>
</gene>
<name>A0A150PM20_SORCE</name>
<evidence type="ECO:0000313" key="2">
    <source>
        <dbReference type="Proteomes" id="UP000075420"/>
    </source>
</evidence>
<comment type="caution">
    <text evidence="1">The sequence shown here is derived from an EMBL/GenBank/DDBJ whole genome shotgun (WGS) entry which is preliminary data.</text>
</comment>
<protein>
    <recommendedName>
        <fullName evidence="3">Thiamine biosynthesis protein ThiS</fullName>
    </recommendedName>
</protein>